<organism evidence="1">
    <name type="scientific">Anguilla anguilla</name>
    <name type="common">European freshwater eel</name>
    <name type="synonym">Muraena anguilla</name>
    <dbReference type="NCBI Taxonomy" id="7936"/>
    <lineage>
        <taxon>Eukaryota</taxon>
        <taxon>Metazoa</taxon>
        <taxon>Chordata</taxon>
        <taxon>Craniata</taxon>
        <taxon>Vertebrata</taxon>
        <taxon>Euteleostomi</taxon>
        <taxon>Actinopterygii</taxon>
        <taxon>Neopterygii</taxon>
        <taxon>Teleostei</taxon>
        <taxon>Anguilliformes</taxon>
        <taxon>Anguillidae</taxon>
        <taxon>Anguilla</taxon>
    </lineage>
</organism>
<dbReference type="AlphaFoldDB" id="A0A0E9WVC1"/>
<name>A0A0E9WVC1_ANGAN</name>
<accession>A0A0E9WVC1</accession>
<dbReference type="EMBL" id="GBXM01015104">
    <property type="protein sequence ID" value="JAH93473.1"/>
    <property type="molecule type" value="Transcribed_RNA"/>
</dbReference>
<sequence>MILCLAHQTVSLKQYMDVSLYSELHNVWDKVIFFLLIWLCTSPFKIFKQTHIFIHS</sequence>
<reference evidence="1" key="2">
    <citation type="journal article" date="2015" name="Fish Shellfish Immunol.">
        <title>Early steps in the European eel (Anguilla anguilla)-Vibrio vulnificus interaction in the gills: Role of the RtxA13 toxin.</title>
        <authorList>
            <person name="Callol A."/>
            <person name="Pajuelo D."/>
            <person name="Ebbesson L."/>
            <person name="Teles M."/>
            <person name="MacKenzie S."/>
            <person name="Amaro C."/>
        </authorList>
    </citation>
    <scope>NUCLEOTIDE SEQUENCE</scope>
</reference>
<evidence type="ECO:0000313" key="1">
    <source>
        <dbReference type="EMBL" id="JAH93473.1"/>
    </source>
</evidence>
<protein>
    <submittedName>
        <fullName evidence="1">Uncharacterized protein</fullName>
    </submittedName>
</protein>
<proteinExistence type="predicted"/>
<reference evidence="1" key="1">
    <citation type="submission" date="2014-11" db="EMBL/GenBank/DDBJ databases">
        <authorList>
            <person name="Amaro Gonzalez C."/>
        </authorList>
    </citation>
    <scope>NUCLEOTIDE SEQUENCE</scope>
</reference>